<protein>
    <recommendedName>
        <fullName evidence="5">OpgC domain-containing protein</fullName>
    </recommendedName>
</protein>
<evidence type="ECO:0008006" key="5">
    <source>
        <dbReference type="Google" id="ProtNLM"/>
    </source>
</evidence>
<name>A0A3L7JE77_9HYPH</name>
<feature type="transmembrane region" description="Helical" evidence="2">
    <location>
        <begin position="129"/>
        <end position="155"/>
    </location>
</feature>
<dbReference type="PANTHER" id="PTHR38592">
    <property type="entry name" value="BLL4819 PROTEIN"/>
    <property type="match status" value="1"/>
</dbReference>
<evidence type="ECO:0000256" key="1">
    <source>
        <dbReference type="SAM" id="MobiDB-lite"/>
    </source>
</evidence>
<feature type="transmembrane region" description="Helical" evidence="2">
    <location>
        <begin position="230"/>
        <end position="249"/>
    </location>
</feature>
<dbReference type="EMBL" id="RCWN01000001">
    <property type="protein sequence ID" value="RLQ88983.1"/>
    <property type="molecule type" value="Genomic_DNA"/>
</dbReference>
<reference evidence="3 4" key="1">
    <citation type="submission" date="2018-10" db="EMBL/GenBank/DDBJ databases">
        <title>Notoacmeibacter sp. M2BS9Y-3-1, whole genome shotgun sequence.</title>
        <authorList>
            <person name="Tuo L."/>
        </authorList>
    </citation>
    <scope>NUCLEOTIDE SEQUENCE [LARGE SCALE GENOMIC DNA]</scope>
    <source>
        <strain evidence="3 4">M2BS9Y-3-1</strain>
    </source>
</reference>
<gene>
    <name evidence="3" type="ORF">D8780_12800</name>
</gene>
<comment type="caution">
    <text evidence="3">The sequence shown here is derived from an EMBL/GenBank/DDBJ whole genome shotgun (WGS) entry which is preliminary data.</text>
</comment>
<dbReference type="Pfam" id="PF10129">
    <property type="entry name" value="OpgC_C"/>
    <property type="match status" value="1"/>
</dbReference>
<keyword evidence="2" id="KW-1133">Transmembrane helix</keyword>
<dbReference type="InterPro" id="IPR014550">
    <property type="entry name" value="UCP028704_OpgC"/>
</dbReference>
<organism evidence="3 4">
    <name type="scientific">Notoacmeibacter ruber</name>
    <dbReference type="NCBI Taxonomy" id="2670375"/>
    <lineage>
        <taxon>Bacteria</taxon>
        <taxon>Pseudomonadati</taxon>
        <taxon>Pseudomonadota</taxon>
        <taxon>Alphaproteobacteria</taxon>
        <taxon>Hyphomicrobiales</taxon>
        <taxon>Notoacmeibacteraceae</taxon>
        <taxon>Notoacmeibacter</taxon>
    </lineage>
</organism>
<keyword evidence="2" id="KW-0472">Membrane</keyword>
<feature type="transmembrane region" description="Helical" evidence="2">
    <location>
        <begin position="84"/>
        <end position="109"/>
    </location>
</feature>
<dbReference type="PANTHER" id="PTHR38592:SF3">
    <property type="entry name" value="BLL4819 PROTEIN"/>
    <property type="match status" value="1"/>
</dbReference>
<proteinExistence type="predicted"/>
<dbReference type="PIRSF" id="PIRSF028704">
    <property type="entry name" value="UPC028704"/>
    <property type="match status" value="1"/>
</dbReference>
<dbReference type="AlphaFoldDB" id="A0A3L7JE77"/>
<keyword evidence="2" id="KW-0812">Transmembrane</keyword>
<feature type="transmembrane region" description="Helical" evidence="2">
    <location>
        <begin position="198"/>
        <end position="218"/>
    </location>
</feature>
<feature type="region of interest" description="Disordered" evidence="1">
    <location>
        <begin position="372"/>
        <end position="396"/>
    </location>
</feature>
<accession>A0A3L7JE77</accession>
<evidence type="ECO:0000313" key="3">
    <source>
        <dbReference type="EMBL" id="RLQ88983.1"/>
    </source>
</evidence>
<feature type="transmembrane region" description="Helical" evidence="2">
    <location>
        <begin position="303"/>
        <end position="324"/>
    </location>
</feature>
<evidence type="ECO:0000313" key="4">
    <source>
        <dbReference type="Proteomes" id="UP000281094"/>
    </source>
</evidence>
<dbReference type="Proteomes" id="UP000281094">
    <property type="component" value="Unassembled WGS sequence"/>
</dbReference>
<keyword evidence="4" id="KW-1185">Reference proteome</keyword>
<sequence length="396" mass="43096">MTAPVPSTRDTRIDVIRALILLSIFINHVPQNPLEFLTHKNFGFSDAAEAFVLISGLSAGLAYSSKFCPGARLAATVKAWRRAGVLYIAQLCTTLFTLGSFGFFAALWSRPDLMEKIAIRPVMEHSAEAFAGIILMTHQLGYNNILSIYVLMLVMLPPMILIGKRSIAAMLLISFGLWLGCGLFQFGPPNWPMSGIWFLNPLSWQFLFFIGVASVLHIRAGGTLPRHPALIVLAAGYLLLALLWVRIPLWGVDVSFGLPKVLTGFNKTFLSTFRLLHVLAAAYLIVTIAPLSRLFRCRLDNPLAVMGRHALPVFIAGTLFAMVLQPLRMVTEPSPLLDTGLVLLGCALLFALVYWLEFAGALKVASARPADGRTNAGKGSLVARPAAAPKAEETIA</sequence>
<evidence type="ECO:0000256" key="2">
    <source>
        <dbReference type="SAM" id="Phobius"/>
    </source>
</evidence>
<feature type="transmembrane region" description="Helical" evidence="2">
    <location>
        <begin position="42"/>
        <end position="63"/>
    </location>
</feature>
<dbReference type="RefSeq" id="WP_121645951.1">
    <property type="nucleotide sequence ID" value="NZ_RCWN01000001.1"/>
</dbReference>
<feature type="transmembrane region" description="Helical" evidence="2">
    <location>
        <begin position="167"/>
        <end position="186"/>
    </location>
</feature>
<feature type="transmembrane region" description="Helical" evidence="2">
    <location>
        <begin position="269"/>
        <end position="291"/>
    </location>
</feature>
<feature type="transmembrane region" description="Helical" evidence="2">
    <location>
        <begin position="336"/>
        <end position="356"/>
    </location>
</feature>
<feature type="transmembrane region" description="Helical" evidence="2">
    <location>
        <begin position="12"/>
        <end position="30"/>
    </location>
</feature>